<dbReference type="GO" id="GO:0016740">
    <property type="term" value="F:transferase activity"/>
    <property type="evidence" value="ECO:0007669"/>
    <property type="project" value="UniProtKB-ARBA"/>
</dbReference>
<dbReference type="FunFam" id="3.30.54.20:FF:000002">
    <property type="entry name" value="Threonine--tRNA ligase"/>
    <property type="match status" value="1"/>
</dbReference>
<evidence type="ECO:0000259" key="14">
    <source>
        <dbReference type="PROSITE" id="PS50862"/>
    </source>
</evidence>
<evidence type="ECO:0000256" key="11">
    <source>
        <dbReference type="ARBA" id="ARBA00023146"/>
    </source>
</evidence>
<dbReference type="InterPro" id="IPR012676">
    <property type="entry name" value="TGS-like"/>
</dbReference>
<dbReference type="InterPro" id="IPR004154">
    <property type="entry name" value="Anticodon-bd"/>
</dbReference>
<dbReference type="InterPro" id="IPR006195">
    <property type="entry name" value="aa-tRNA-synth_II"/>
</dbReference>
<evidence type="ECO:0000256" key="8">
    <source>
        <dbReference type="ARBA" id="ARBA00022840"/>
    </source>
</evidence>
<dbReference type="PROSITE" id="PS51880">
    <property type="entry name" value="TGS"/>
    <property type="match status" value="1"/>
</dbReference>
<dbReference type="InterPro" id="IPR002320">
    <property type="entry name" value="Thr-tRNA-ligase_IIa"/>
</dbReference>
<dbReference type="AlphaFoldDB" id="A0AAU0URQ2"/>
<comment type="subcellular location">
    <subcellularLocation>
        <location evidence="13">Cytoplasm</location>
    </subcellularLocation>
</comment>
<gene>
    <name evidence="13 16" type="primary">thrS</name>
    <name evidence="16" type="ORF">MFMK1_003109</name>
</gene>
<evidence type="ECO:0000256" key="5">
    <source>
        <dbReference type="ARBA" id="ARBA00022723"/>
    </source>
</evidence>
<dbReference type="InterPro" id="IPR033728">
    <property type="entry name" value="ThrRS_core"/>
</dbReference>
<keyword evidence="3 13" id="KW-0820">tRNA-binding</keyword>
<evidence type="ECO:0000256" key="9">
    <source>
        <dbReference type="ARBA" id="ARBA00022884"/>
    </source>
</evidence>
<dbReference type="Gene3D" id="3.40.50.800">
    <property type="entry name" value="Anticodon-binding domain"/>
    <property type="match status" value="1"/>
</dbReference>
<evidence type="ECO:0000256" key="3">
    <source>
        <dbReference type="ARBA" id="ARBA00022555"/>
    </source>
</evidence>
<dbReference type="Gene3D" id="3.30.930.10">
    <property type="entry name" value="Bira Bifunctional Protein, Domain 2"/>
    <property type="match status" value="1"/>
</dbReference>
<dbReference type="NCBIfam" id="TIGR00418">
    <property type="entry name" value="thrS"/>
    <property type="match status" value="1"/>
</dbReference>
<dbReference type="InterPro" id="IPR045864">
    <property type="entry name" value="aa-tRNA-synth_II/BPL/LPL"/>
</dbReference>
<dbReference type="FunFam" id="3.30.930.10:FF:000002">
    <property type="entry name" value="Threonine--tRNA ligase"/>
    <property type="match status" value="1"/>
</dbReference>
<dbReference type="Pfam" id="PF00587">
    <property type="entry name" value="tRNA-synt_2b"/>
    <property type="match status" value="1"/>
</dbReference>
<dbReference type="InterPro" id="IPR002314">
    <property type="entry name" value="aa-tRNA-synt_IIb"/>
</dbReference>
<keyword evidence="11 13" id="KW-0030">Aminoacyl-tRNA synthetase</keyword>
<evidence type="ECO:0000256" key="6">
    <source>
        <dbReference type="ARBA" id="ARBA00022741"/>
    </source>
</evidence>
<dbReference type="InterPro" id="IPR004095">
    <property type="entry name" value="TGS"/>
</dbReference>
<dbReference type="CDD" id="cd01667">
    <property type="entry name" value="TGS_ThrRS"/>
    <property type="match status" value="1"/>
</dbReference>
<dbReference type="GO" id="GO:0140096">
    <property type="term" value="F:catalytic activity, acting on a protein"/>
    <property type="evidence" value="ECO:0007669"/>
    <property type="project" value="UniProtKB-ARBA"/>
</dbReference>
<dbReference type="FunFam" id="3.10.20.30:FF:000005">
    <property type="entry name" value="Threonine--tRNA ligase"/>
    <property type="match status" value="1"/>
</dbReference>
<dbReference type="Gene3D" id="3.30.980.10">
    <property type="entry name" value="Threonyl-trna Synthetase, Chain A, domain 2"/>
    <property type="match status" value="1"/>
</dbReference>
<comment type="similarity">
    <text evidence="1 13">Belongs to the class-II aminoacyl-tRNA synthetase family.</text>
</comment>
<comment type="subunit">
    <text evidence="13">Homodimer.</text>
</comment>
<dbReference type="SUPFAM" id="SSF81271">
    <property type="entry name" value="TGS-like"/>
    <property type="match status" value="1"/>
</dbReference>
<sequence length="637" mass="73411">MSDVKITFPDGSVKEFASGVPVRDVAKSISGRLAKEALAAEVNGRVVDIDYNVTDDSSVKIFTFNDEEGKRVFRHSSAHLMAEAVKNLFPHTVLGIGPAIAEGFYYDFDSEHKFTPDDLEKIEKEMQRLVKEKQAFVRREMPREEALGYFNEKEEKFKVELIKDLPDEEAISFYSQGDFTDLCAGPHVPDTGYLKAFKLLSVAGAYWRGDENNPQLQRIYGTSFQKKSQLEEYLHRREEAKKRDHRKLGTQLELFTIVEEGPGFPIFLPKGMVLRNQLEDFWRREHTKAGYLEIKTPIILNRSLWENSGHWEHYQENMYFTQIDEQDFAIKPMNCPGGMLVYRQQQHSYRDLPLRTAELGLVHRHELSGVLHGLMRVRAFTQDDAHIFMLPEQITDEIKNVIDLVDKFYNVFGFKYHVELSTKPEKAMGSDEIWEETTASLETALKEKGMEYVINEGDGAFYGPKIDFHLEDCLGRTWQCGTIQLDSLMPEKFDLTYIGEDGQKHRPVMIHRVVFGSIERFIGILIEHYAGAFPSWLAPVQVKILPIAERFNEYAFGLKQVMAERGIRVEVDERNEKVGYKIRQGQMAKVPYMLIVGEREEQEHTVSVRQREKGDMGAVPVNQFIEDLLLAIAEKRS</sequence>
<keyword evidence="6 13" id="KW-0547">Nucleotide-binding</keyword>
<proteinExistence type="inferred from homology"/>
<keyword evidence="10 13" id="KW-0648">Protein biosynthesis</keyword>
<feature type="domain" description="Aminoacyl-transfer RNA synthetases class-II family profile" evidence="14">
    <location>
        <begin position="269"/>
        <end position="534"/>
    </location>
</feature>
<evidence type="ECO:0000256" key="2">
    <source>
        <dbReference type="ARBA" id="ARBA00022490"/>
    </source>
</evidence>
<evidence type="ECO:0000256" key="10">
    <source>
        <dbReference type="ARBA" id="ARBA00022917"/>
    </source>
</evidence>
<feature type="binding site" evidence="13">
    <location>
        <position position="386"/>
    </location>
    <ligand>
        <name>Zn(2+)</name>
        <dbReference type="ChEBI" id="CHEBI:29105"/>
        <note>catalytic</note>
    </ligand>
</feature>
<keyword evidence="9 13" id="KW-0694">RNA-binding</keyword>
<dbReference type="Pfam" id="PF07973">
    <property type="entry name" value="tRNA_SAD"/>
    <property type="match status" value="1"/>
</dbReference>
<dbReference type="PANTHER" id="PTHR11451">
    <property type="entry name" value="THREONINE-TRNA LIGASE"/>
    <property type="match status" value="1"/>
</dbReference>
<dbReference type="InterPro" id="IPR018163">
    <property type="entry name" value="Thr/Ala-tRNA-synth_IIc_edit"/>
</dbReference>
<organism evidence="16 17">
    <name type="scientific">Metallumcola ferriviriculae</name>
    <dbReference type="NCBI Taxonomy" id="3039180"/>
    <lineage>
        <taxon>Bacteria</taxon>
        <taxon>Bacillati</taxon>
        <taxon>Bacillota</taxon>
        <taxon>Clostridia</taxon>
        <taxon>Neomoorellales</taxon>
        <taxon>Desulfitibacteraceae</taxon>
        <taxon>Metallumcola</taxon>
    </lineage>
</organism>
<dbReference type="SUPFAM" id="SSF55186">
    <property type="entry name" value="ThrRS/AlaRS common domain"/>
    <property type="match status" value="1"/>
</dbReference>
<dbReference type="PROSITE" id="PS50862">
    <property type="entry name" value="AA_TRNA_LIGASE_II"/>
    <property type="match status" value="1"/>
</dbReference>
<protein>
    <recommendedName>
        <fullName evidence="13">Threonine--tRNA ligase</fullName>
        <ecNumber evidence="13">6.1.1.3</ecNumber>
    </recommendedName>
    <alternativeName>
        <fullName evidence="13">Threonyl-tRNA synthetase</fullName>
        <shortName evidence="13">ThrRS</shortName>
    </alternativeName>
</protein>
<keyword evidence="2 13" id="KW-0963">Cytoplasm</keyword>
<accession>A0AAU0URQ2</accession>
<evidence type="ECO:0000313" key="16">
    <source>
        <dbReference type="EMBL" id="WRO23253.1"/>
    </source>
</evidence>
<comment type="caution">
    <text evidence="13">Lacks conserved residue(s) required for the propagation of feature annotation.</text>
</comment>
<dbReference type="InterPro" id="IPR012947">
    <property type="entry name" value="tRNA_SAD"/>
</dbReference>
<dbReference type="CDD" id="cd00771">
    <property type="entry name" value="ThrRS_core"/>
    <property type="match status" value="1"/>
</dbReference>
<dbReference type="GO" id="GO:0004829">
    <property type="term" value="F:threonine-tRNA ligase activity"/>
    <property type="evidence" value="ECO:0007669"/>
    <property type="project" value="UniProtKB-UniRule"/>
</dbReference>
<dbReference type="HAMAP" id="MF_00184">
    <property type="entry name" value="Thr_tRNA_synth"/>
    <property type="match status" value="1"/>
</dbReference>
<dbReference type="GO" id="GO:0000049">
    <property type="term" value="F:tRNA binding"/>
    <property type="evidence" value="ECO:0007669"/>
    <property type="project" value="UniProtKB-KW"/>
</dbReference>
<dbReference type="Proteomes" id="UP001329915">
    <property type="component" value="Chromosome"/>
</dbReference>
<dbReference type="GO" id="GO:0005737">
    <property type="term" value="C:cytoplasm"/>
    <property type="evidence" value="ECO:0007669"/>
    <property type="project" value="UniProtKB-SubCell"/>
</dbReference>
<dbReference type="SUPFAM" id="SSF52954">
    <property type="entry name" value="Class II aaRS ABD-related"/>
    <property type="match status" value="1"/>
</dbReference>
<dbReference type="GO" id="GO:0046872">
    <property type="term" value="F:metal ion binding"/>
    <property type="evidence" value="ECO:0007669"/>
    <property type="project" value="UniProtKB-KW"/>
</dbReference>
<keyword evidence="4 13" id="KW-0436">Ligase</keyword>
<keyword evidence="5 13" id="KW-0479">Metal-binding</keyword>
<dbReference type="EC" id="6.1.1.3" evidence="13"/>
<feature type="binding site" evidence="13">
    <location>
        <position position="511"/>
    </location>
    <ligand>
        <name>Zn(2+)</name>
        <dbReference type="ChEBI" id="CHEBI:29105"/>
        <note>catalytic</note>
    </ligand>
</feature>
<dbReference type="InterPro" id="IPR036621">
    <property type="entry name" value="Anticodon-bd_dom_sf"/>
</dbReference>
<dbReference type="InterPro" id="IPR012675">
    <property type="entry name" value="Beta-grasp_dom_sf"/>
</dbReference>
<name>A0AAU0URQ2_9FIRM</name>
<dbReference type="FunFam" id="3.40.50.800:FF:000001">
    <property type="entry name" value="Threonine--tRNA ligase"/>
    <property type="match status" value="1"/>
</dbReference>
<dbReference type="Pfam" id="PF03129">
    <property type="entry name" value="HGTP_anticodon"/>
    <property type="match status" value="1"/>
</dbReference>
<evidence type="ECO:0000256" key="4">
    <source>
        <dbReference type="ARBA" id="ARBA00022598"/>
    </source>
</evidence>
<evidence type="ECO:0000256" key="1">
    <source>
        <dbReference type="ARBA" id="ARBA00008226"/>
    </source>
</evidence>
<dbReference type="SUPFAM" id="SSF55681">
    <property type="entry name" value="Class II aaRS and biotin synthetases"/>
    <property type="match status" value="1"/>
</dbReference>
<evidence type="ECO:0000313" key="17">
    <source>
        <dbReference type="Proteomes" id="UP001329915"/>
    </source>
</evidence>
<dbReference type="EMBL" id="CP121694">
    <property type="protein sequence ID" value="WRO23253.1"/>
    <property type="molecule type" value="Genomic_DNA"/>
</dbReference>
<evidence type="ECO:0000256" key="12">
    <source>
        <dbReference type="ARBA" id="ARBA00049515"/>
    </source>
</evidence>
<evidence type="ECO:0000256" key="7">
    <source>
        <dbReference type="ARBA" id="ARBA00022833"/>
    </source>
</evidence>
<feature type="binding site" evidence="13">
    <location>
        <position position="335"/>
    </location>
    <ligand>
        <name>Zn(2+)</name>
        <dbReference type="ChEBI" id="CHEBI:29105"/>
        <note>catalytic</note>
    </ligand>
</feature>
<evidence type="ECO:0000259" key="15">
    <source>
        <dbReference type="PROSITE" id="PS51880"/>
    </source>
</evidence>
<keyword evidence="17" id="KW-1185">Reference proteome</keyword>
<dbReference type="GO" id="GO:0005524">
    <property type="term" value="F:ATP binding"/>
    <property type="evidence" value="ECO:0007669"/>
    <property type="project" value="UniProtKB-UniRule"/>
</dbReference>
<evidence type="ECO:0000256" key="13">
    <source>
        <dbReference type="HAMAP-Rule" id="MF_00184"/>
    </source>
</evidence>
<dbReference type="PRINTS" id="PR01047">
    <property type="entry name" value="TRNASYNTHTHR"/>
</dbReference>
<reference evidence="16 17" key="1">
    <citation type="submission" date="2023-04" db="EMBL/GenBank/DDBJ databases">
        <authorList>
            <person name="Hsu D."/>
        </authorList>
    </citation>
    <scope>NUCLEOTIDE SEQUENCE [LARGE SCALE GENOMIC DNA]</scope>
    <source>
        <strain evidence="16 17">MK1</strain>
    </source>
</reference>
<comment type="cofactor">
    <cofactor evidence="13">
        <name>Zn(2+)</name>
        <dbReference type="ChEBI" id="CHEBI:29105"/>
    </cofactor>
    <text evidence="13">Binds 1 zinc ion per subunit.</text>
</comment>
<dbReference type="InterPro" id="IPR047246">
    <property type="entry name" value="ThrRS_anticodon"/>
</dbReference>
<dbReference type="KEGG" id="dbc:MFMK1_003109"/>
<dbReference type="CDD" id="cd00860">
    <property type="entry name" value="ThrRS_anticodon"/>
    <property type="match status" value="1"/>
</dbReference>
<dbReference type="FunFam" id="3.30.980.10:FF:000005">
    <property type="entry name" value="Threonyl-tRNA synthetase, mitochondrial"/>
    <property type="match status" value="1"/>
</dbReference>
<dbReference type="Gene3D" id="3.10.20.30">
    <property type="match status" value="1"/>
</dbReference>
<dbReference type="PANTHER" id="PTHR11451:SF44">
    <property type="entry name" value="THREONINE--TRNA LIGASE, CHLOROPLASTIC_MITOCHONDRIAL 2"/>
    <property type="match status" value="1"/>
</dbReference>
<dbReference type="Pfam" id="PF02824">
    <property type="entry name" value="TGS"/>
    <property type="match status" value="1"/>
</dbReference>
<comment type="catalytic activity">
    <reaction evidence="12 13">
        <text>tRNA(Thr) + L-threonine + ATP = L-threonyl-tRNA(Thr) + AMP + diphosphate + H(+)</text>
        <dbReference type="Rhea" id="RHEA:24624"/>
        <dbReference type="Rhea" id="RHEA-COMP:9670"/>
        <dbReference type="Rhea" id="RHEA-COMP:9704"/>
        <dbReference type="ChEBI" id="CHEBI:15378"/>
        <dbReference type="ChEBI" id="CHEBI:30616"/>
        <dbReference type="ChEBI" id="CHEBI:33019"/>
        <dbReference type="ChEBI" id="CHEBI:57926"/>
        <dbReference type="ChEBI" id="CHEBI:78442"/>
        <dbReference type="ChEBI" id="CHEBI:78534"/>
        <dbReference type="ChEBI" id="CHEBI:456215"/>
        <dbReference type="EC" id="6.1.1.3"/>
    </reaction>
</comment>
<dbReference type="SMART" id="SM00863">
    <property type="entry name" value="tRNA_SAD"/>
    <property type="match status" value="1"/>
</dbReference>
<dbReference type="RefSeq" id="WP_366922636.1">
    <property type="nucleotide sequence ID" value="NZ_CP121694.1"/>
</dbReference>
<keyword evidence="7 13" id="KW-0862">Zinc</keyword>
<feature type="domain" description="TGS" evidence="15">
    <location>
        <begin position="1"/>
        <end position="63"/>
    </location>
</feature>
<dbReference type="GO" id="GO:0006435">
    <property type="term" value="P:threonyl-tRNA aminoacylation"/>
    <property type="evidence" value="ECO:0007669"/>
    <property type="project" value="UniProtKB-UniRule"/>
</dbReference>
<dbReference type="Gene3D" id="3.30.54.20">
    <property type="match status" value="1"/>
</dbReference>
<keyword evidence="8 13" id="KW-0067">ATP-binding</keyword>